<dbReference type="EMBL" id="FUWM01000042">
    <property type="protein sequence ID" value="SKA11293.1"/>
    <property type="molecule type" value="Genomic_DNA"/>
</dbReference>
<reference evidence="10" key="1">
    <citation type="submission" date="2017-02" db="EMBL/GenBank/DDBJ databases">
        <authorList>
            <person name="Varghese N."/>
            <person name="Submissions S."/>
        </authorList>
    </citation>
    <scope>NUCLEOTIDE SEQUENCE [LARGE SCALE GENOMIC DNA]</scope>
    <source>
        <strain evidence="10">ATCC BAA-73</strain>
    </source>
</reference>
<dbReference type="GO" id="GO:0005886">
    <property type="term" value="C:plasma membrane"/>
    <property type="evidence" value="ECO:0007669"/>
    <property type="project" value="UniProtKB-SubCell"/>
</dbReference>
<dbReference type="Proteomes" id="UP000190625">
    <property type="component" value="Unassembled WGS sequence"/>
</dbReference>
<evidence type="ECO:0000256" key="5">
    <source>
        <dbReference type="ARBA" id="ARBA00022475"/>
    </source>
</evidence>
<evidence type="ECO:0000256" key="4">
    <source>
        <dbReference type="ARBA" id="ARBA00022448"/>
    </source>
</evidence>
<organism evidence="9 10">
    <name type="scientific">Selenihalanaerobacter shriftii</name>
    <dbReference type="NCBI Taxonomy" id="142842"/>
    <lineage>
        <taxon>Bacteria</taxon>
        <taxon>Bacillati</taxon>
        <taxon>Bacillota</taxon>
        <taxon>Clostridia</taxon>
        <taxon>Halanaerobiales</taxon>
        <taxon>Halobacteroidaceae</taxon>
        <taxon>Selenihalanaerobacter</taxon>
    </lineage>
</organism>
<keyword evidence="6" id="KW-0997">Cell inner membrane</keyword>
<dbReference type="PANTHER" id="PTHR30024:SF47">
    <property type="entry name" value="TAURINE-BINDING PERIPLASMIC PROTEIN"/>
    <property type="match status" value="1"/>
</dbReference>
<evidence type="ECO:0000256" key="7">
    <source>
        <dbReference type="ARBA" id="ARBA00022729"/>
    </source>
</evidence>
<dbReference type="GO" id="GO:0042597">
    <property type="term" value="C:periplasmic space"/>
    <property type="evidence" value="ECO:0007669"/>
    <property type="project" value="UniProtKB-SubCell"/>
</dbReference>
<keyword evidence="4" id="KW-0813">Transport</keyword>
<dbReference type="PROSITE" id="PS51257">
    <property type="entry name" value="PROKAR_LIPOPROTEIN"/>
    <property type="match status" value="1"/>
</dbReference>
<dbReference type="AlphaFoldDB" id="A0A1T4R5V7"/>
<keyword evidence="5" id="KW-1003">Cell membrane</keyword>
<dbReference type="Pfam" id="PF13379">
    <property type="entry name" value="NMT1_2"/>
    <property type="match status" value="1"/>
</dbReference>
<keyword evidence="8" id="KW-0472">Membrane</keyword>
<accession>A0A1T4R5V7</accession>
<evidence type="ECO:0000256" key="8">
    <source>
        <dbReference type="ARBA" id="ARBA00023136"/>
    </source>
</evidence>
<evidence type="ECO:0000256" key="2">
    <source>
        <dbReference type="ARBA" id="ARBA00004533"/>
    </source>
</evidence>
<evidence type="ECO:0000313" key="10">
    <source>
        <dbReference type="Proteomes" id="UP000190625"/>
    </source>
</evidence>
<keyword evidence="7" id="KW-0732">Signal</keyword>
<dbReference type="NCBIfam" id="TIGR01728">
    <property type="entry name" value="SsuA_fam"/>
    <property type="match status" value="1"/>
</dbReference>
<comment type="similarity">
    <text evidence="3">Belongs to the bacterial solute-binding protein SsuA/TauA family.</text>
</comment>
<dbReference type="InterPro" id="IPR010067">
    <property type="entry name" value="ABC_SsuA_sub-bd"/>
</dbReference>
<dbReference type="GO" id="GO:0042626">
    <property type="term" value="F:ATPase-coupled transmembrane transporter activity"/>
    <property type="evidence" value="ECO:0007669"/>
    <property type="project" value="InterPro"/>
</dbReference>
<dbReference type="STRING" id="142842.SAMN02745118_02829"/>
<dbReference type="Gene3D" id="3.40.190.10">
    <property type="entry name" value="Periplasmic binding protein-like II"/>
    <property type="match status" value="2"/>
</dbReference>
<proteinExistence type="inferred from homology"/>
<dbReference type="PANTHER" id="PTHR30024">
    <property type="entry name" value="ALIPHATIC SULFONATES-BINDING PROTEIN-RELATED"/>
    <property type="match status" value="1"/>
</dbReference>
<dbReference type="SUPFAM" id="SSF53850">
    <property type="entry name" value="Periplasmic binding protein-like II"/>
    <property type="match status" value="1"/>
</dbReference>
<sequence>MNKKILLMLILLIGILVITGCGNESANTSTKVKEITIGYFPNLTHAPGILGVANESFEKEFEGIKVNFKTFPKGSLFMDAIATGQVDIGYVGPGPVLNRYLQGAKVKVLASASIAGNVIVGNESSHISSPIDLANKTIATPGLACSHDLLLRRFLWNNDLKMKKRGGNIKQVLQKPAAMMGLFEQEQIDAAVVSEPWAAVMEEKIDAKILVNWNEMPWGGKMPATVIATTTEFTEDHPKLVKKFLKVNEDNINFIKNNRKESLKLIQQEIKRITKQKLSINILDQALTRTKLTSNIDPEIIQEFANISGDLGVIKKSTDVTGLVDKSFLKEIKQ</sequence>
<comment type="subcellular location">
    <subcellularLocation>
        <location evidence="2">Cell inner membrane</location>
    </subcellularLocation>
    <subcellularLocation>
        <location evidence="1">Periplasm</location>
    </subcellularLocation>
</comment>
<evidence type="ECO:0000313" key="9">
    <source>
        <dbReference type="EMBL" id="SKA11293.1"/>
    </source>
</evidence>
<dbReference type="OrthoDB" id="9814375at2"/>
<evidence type="ECO:0000256" key="3">
    <source>
        <dbReference type="ARBA" id="ARBA00010742"/>
    </source>
</evidence>
<name>A0A1T4R5V7_9FIRM</name>
<evidence type="ECO:0000256" key="1">
    <source>
        <dbReference type="ARBA" id="ARBA00004418"/>
    </source>
</evidence>
<protein>
    <submittedName>
        <fullName evidence="9">NitT/TauT family transport system substrate-binding protein</fullName>
    </submittedName>
</protein>
<dbReference type="InterPro" id="IPR044527">
    <property type="entry name" value="NrtA/CpmA_ABC-bd_dom"/>
</dbReference>
<dbReference type="CDD" id="cd13553">
    <property type="entry name" value="PBP2_NrtA_CpmA_like"/>
    <property type="match status" value="1"/>
</dbReference>
<gene>
    <name evidence="9" type="ORF">SAMN02745118_02829</name>
</gene>
<dbReference type="RefSeq" id="WP_078811193.1">
    <property type="nucleotide sequence ID" value="NZ_FUWM01000042.1"/>
</dbReference>
<evidence type="ECO:0000256" key="6">
    <source>
        <dbReference type="ARBA" id="ARBA00022519"/>
    </source>
</evidence>
<keyword evidence="10" id="KW-1185">Reference proteome</keyword>